<comment type="caution">
    <text evidence="2">The sequence shown here is derived from an EMBL/GenBank/DDBJ whole genome shotgun (WGS) entry which is preliminary data.</text>
</comment>
<dbReference type="OrthoDB" id="6007874at2759"/>
<evidence type="ECO:0000313" key="2">
    <source>
        <dbReference type="EMBL" id="CAB4024417.1"/>
    </source>
</evidence>
<dbReference type="PROSITE" id="PS00022">
    <property type="entry name" value="EGF_1"/>
    <property type="match status" value="1"/>
</dbReference>
<dbReference type="Gene3D" id="2.10.25.10">
    <property type="entry name" value="Laminin"/>
    <property type="match status" value="1"/>
</dbReference>
<dbReference type="EMBL" id="CACRXK020013023">
    <property type="protein sequence ID" value="CAB4024417.1"/>
    <property type="molecule type" value="Genomic_DNA"/>
</dbReference>
<name>A0A6S7J2A1_PARCT</name>
<gene>
    <name evidence="2" type="ORF">PACLA_8A079676</name>
</gene>
<protein>
    <submittedName>
        <fullName evidence="2">Tectonin 2</fullName>
    </submittedName>
</protein>
<evidence type="ECO:0000313" key="3">
    <source>
        <dbReference type="Proteomes" id="UP001152795"/>
    </source>
</evidence>
<dbReference type="PROSITE" id="PS50026">
    <property type="entry name" value="EGF_3"/>
    <property type="match status" value="1"/>
</dbReference>
<feature type="disulfide bond" evidence="1">
    <location>
        <begin position="139"/>
        <end position="148"/>
    </location>
</feature>
<keyword evidence="3" id="KW-1185">Reference proteome</keyword>
<dbReference type="PROSITE" id="PS50948">
    <property type="entry name" value="PAN"/>
    <property type="match status" value="1"/>
</dbReference>
<sequence>MKRICLNRVLFLFCVCILGCHEAHAICGGEKEQRFIKISQDGLAEVNPFNRTTVASNVLCSFDCASRLPCWSFVYLKQATTENCLLSRDANGGSSSEDSETFIGTTKRPNIDEAVCDHDKCQRGSKCIACSSDSYECECPPWASGRLCQNLNPDYNQSLLPWKRGRGYGIVTVDIAFNIAWCTTSDHKIFINVNGRDGTWVNVGGRLSQISIGESGVWGVYTTGAIYYRGGKTASNPSGTVWYLNIGLLIKITSGPPGKQN</sequence>
<evidence type="ECO:0000256" key="1">
    <source>
        <dbReference type="PROSITE-ProRule" id="PRU00076"/>
    </source>
</evidence>
<dbReference type="SMART" id="SM00706">
    <property type="entry name" value="TECPR"/>
    <property type="match status" value="1"/>
</dbReference>
<organism evidence="2 3">
    <name type="scientific">Paramuricea clavata</name>
    <name type="common">Red gorgonian</name>
    <name type="synonym">Violescent sea-whip</name>
    <dbReference type="NCBI Taxonomy" id="317549"/>
    <lineage>
        <taxon>Eukaryota</taxon>
        <taxon>Metazoa</taxon>
        <taxon>Cnidaria</taxon>
        <taxon>Anthozoa</taxon>
        <taxon>Octocorallia</taxon>
        <taxon>Malacalcyonacea</taxon>
        <taxon>Plexauridae</taxon>
        <taxon>Paramuricea</taxon>
    </lineage>
</organism>
<keyword evidence="1" id="KW-1015">Disulfide bond</keyword>
<reference evidence="2" key="1">
    <citation type="submission" date="2020-04" db="EMBL/GenBank/DDBJ databases">
        <authorList>
            <person name="Alioto T."/>
            <person name="Alioto T."/>
            <person name="Gomez Garrido J."/>
        </authorList>
    </citation>
    <scope>NUCLEOTIDE SEQUENCE</scope>
    <source>
        <strain evidence="2">A484AB</strain>
    </source>
</reference>
<proteinExistence type="predicted"/>
<comment type="caution">
    <text evidence="1">Lacks conserved residue(s) required for the propagation of feature annotation.</text>
</comment>
<dbReference type="InterPro" id="IPR006624">
    <property type="entry name" value="Beta-propeller_rpt_TECPR"/>
</dbReference>
<dbReference type="InterPro" id="IPR003609">
    <property type="entry name" value="Pan_app"/>
</dbReference>
<accession>A0A6S7J2A1</accession>
<dbReference type="InterPro" id="IPR000742">
    <property type="entry name" value="EGF"/>
</dbReference>
<dbReference type="Proteomes" id="UP001152795">
    <property type="component" value="Unassembled WGS sequence"/>
</dbReference>
<keyword evidence="1" id="KW-0245">EGF-like domain</keyword>
<dbReference type="AlphaFoldDB" id="A0A6S7J2A1"/>
<dbReference type="Pfam" id="PF19193">
    <property type="entry name" value="Tectonin"/>
    <property type="match status" value="1"/>
</dbReference>